<accession>A0A8J2PZ70</accession>
<evidence type="ECO:0000313" key="2">
    <source>
        <dbReference type="Proteomes" id="UP000708208"/>
    </source>
</evidence>
<dbReference type="PANTHER" id="PTHR34009:SF2">
    <property type="entry name" value="PROTEIN STAR"/>
    <property type="match status" value="1"/>
</dbReference>
<comment type="caution">
    <text evidence="1">The sequence shown here is derived from an EMBL/GenBank/DDBJ whole genome shotgun (WGS) entry which is preliminary data.</text>
</comment>
<dbReference type="PANTHER" id="PTHR34009">
    <property type="entry name" value="PROTEIN STAR"/>
    <property type="match status" value="1"/>
</dbReference>
<dbReference type="GO" id="GO:0006888">
    <property type="term" value="P:endoplasmic reticulum to Golgi vesicle-mediated transport"/>
    <property type="evidence" value="ECO:0007669"/>
    <property type="project" value="TreeGrafter"/>
</dbReference>
<dbReference type="GO" id="GO:0005886">
    <property type="term" value="C:plasma membrane"/>
    <property type="evidence" value="ECO:0007669"/>
    <property type="project" value="TreeGrafter"/>
</dbReference>
<dbReference type="GO" id="GO:0005789">
    <property type="term" value="C:endoplasmic reticulum membrane"/>
    <property type="evidence" value="ECO:0007669"/>
    <property type="project" value="TreeGrafter"/>
</dbReference>
<dbReference type="OrthoDB" id="6357215at2759"/>
<sequence>FKNLLYYKPNANPSAGQVQAVQDILKNFGSNGFYVECGANDGEYFSNSLWLESTLKWEGLLIEADPKIFKHLKSKNRKAWIGGFGLS</sequence>
<dbReference type="GO" id="GO:0005794">
    <property type="term" value="C:Golgi apparatus"/>
    <property type="evidence" value="ECO:0007669"/>
    <property type="project" value="TreeGrafter"/>
</dbReference>
<dbReference type="AlphaFoldDB" id="A0A8J2PZ70"/>
<feature type="non-terminal residue" evidence="1">
    <location>
        <position position="1"/>
    </location>
</feature>
<keyword evidence="2" id="KW-1185">Reference proteome</keyword>
<dbReference type="EMBL" id="CAJVCH010543361">
    <property type="protein sequence ID" value="CAG7827400.1"/>
    <property type="molecule type" value="Genomic_DNA"/>
</dbReference>
<proteinExistence type="predicted"/>
<reference evidence="1" key="1">
    <citation type="submission" date="2021-06" db="EMBL/GenBank/DDBJ databases">
        <authorList>
            <person name="Hodson N. C."/>
            <person name="Mongue J. A."/>
            <person name="Jaron S. K."/>
        </authorList>
    </citation>
    <scope>NUCLEOTIDE SEQUENCE</scope>
</reference>
<dbReference type="InterPro" id="IPR053202">
    <property type="entry name" value="EGF_Rcpt_Signaling_Reg"/>
</dbReference>
<dbReference type="GO" id="GO:0031902">
    <property type="term" value="C:late endosome membrane"/>
    <property type="evidence" value="ECO:0007669"/>
    <property type="project" value="TreeGrafter"/>
</dbReference>
<feature type="non-terminal residue" evidence="1">
    <location>
        <position position="87"/>
    </location>
</feature>
<protein>
    <recommendedName>
        <fullName evidence="3">FkbM family methyltransferase</fullName>
    </recommendedName>
</protein>
<evidence type="ECO:0008006" key="3">
    <source>
        <dbReference type="Google" id="ProtNLM"/>
    </source>
</evidence>
<dbReference type="Proteomes" id="UP000708208">
    <property type="component" value="Unassembled WGS sequence"/>
</dbReference>
<name>A0A8J2PZ70_9HEXA</name>
<organism evidence="1 2">
    <name type="scientific">Allacma fusca</name>
    <dbReference type="NCBI Taxonomy" id="39272"/>
    <lineage>
        <taxon>Eukaryota</taxon>
        <taxon>Metazoa</taxon>
        <taxon>Ecdysozoa</taxon>
        <taxon>Arthropoda</taxon>
        <taxon>Hexapoda</taxon>
        <taxon>Collembola</taxon>
        <taxon>Symphypleona</taxon>
        <taxon>Sminthuridae</taxon>
        <taxon>Allacma</taxon>
    </lineage>
</organism>
<dbReference type="GO" id="GO:0016197">
    <property type="term" value="P:endosomal transport"/>
    <property type="evidence" value="ECO:0007669"/>
    <property type="project" value="TreeGrafter"/>
</dbReference>
<gene>
    <name evidence="1" type="ORF">AFUS01_LOCUS37390</name>
</gene>
<evidence type="ECO:0000313" key="1">
    <source>
        <dbReference type="EMBL" id="CAG7827400.1"/>
    </source>
</evidence>